<keyword evidence="1" id="KW-0472">Membrane</keyword>
<protein>
    <submittedName>
        <fullName evidence="2">Uncharacterized protein</fullName>
    </submittedName>
</protein>
<dbReference type="AlphaFoldDB" id="X1U253"/>
<keyword evidence="1" id="KW-0812">Transmembrane</keyword>
<organism evidence="2">
    <name type="scientific">marine sediment metagenome</name>
    <dbReference type="NCBI Taxonomy" id="412755"/>
    <lineage>
        <taxon>unclassified sequences</taxon>
        <taxon>metagenomes</taxon>
        <taxon>ecological metagenomes</taxon>
    </lineage>
</organism>
<gene>
    <name evidence="2" type="ORF">S12H4_19868</name>
</gene>
<comment type="caution">
    <text evidence="2">The sequence shown here is derived from an EMBL/GenBank/DDBJ whole genome shotgun (WGS) entry which is preliminary data.</text>
</comment>
<evidence type="ECO:0000256" key="1">
    <source>
        <dbReference type="SAM" id="Phobius"/>
    </source>
</evidence>
<proteinExistence type="predicted"/>
<feature type="transmembrane region" description="Helical" evidence="1">
    <location>
        <begin position="26"/>
        <end position="46"/>
    </location>
</feature>
<name>X1U253_9ZZZZ</name>
<dbReference type="EMBL" id="BARW01009991">
    <property type="protein sequence ID" value="GAI86379.1"/>
    <property type="molecule type" value="Genomic_DNA"/>
</dbReference>
<evidence type="ECO:0000313" key="2">
    <source>
        <dbReference type="EMBL" id="GAI86379.1"/>
    </source>
</evidence>
<sequence>MVMAQQMRPGQLTAFPATPVAAQNDIGTLLTDIMPLIMIMMVFMMLTPL</sequence>
<keyword evidence="1" id="KW-1133">Transmembrane helix</keyword>
<reference evidence="2" key="1">
    <citation type="journal article" date="2014" name="Front. Microbiol.">
        <title>High frequency of phylogenetically diverse reductive dehalogenase-homologous genes in deep subseafloor sedimentary metagenomes.</title>
        <authorList>
            <person name="Kawai M."/>
            <person name="Futagami T."/>
            <person name="Toyoda A."/>
            <person name="Takaki Y."/>
            <person name="Nishi S."/>
            <person name="Hori S."/>
            <person name="Arai W."/>
            <person name="Tsubouchi T."/>
            <person name="Morono Y."/>
            <person name="Uchiyama I."/>
            <person name="Ito T."/>
            <person name="Fujiyama A."/>
            <person name="Inagaki F."/>
            <person name="Takami H."/>
        </authorList>
    </citation>
    <scope>NUCLEOTIDE SEQUENCE</scope>
    <source>
        <strain evidence="2">Expedition CK06-06</strain>
    </source>
</reference>
<accession>X1U253</accession>